<dbReference type="RefSeq" id="XP_060283527.1">
    <property type="nucleotide sequence ID" value="XM_060431475.1"/>
</dbReference>
<evidence type="ECO:0000313" key="3">
    <source>
        <dbReference type="Proteomes" id="UP001244011"/>
    </source>
</evidence>
<accession>A0AAJ0C235</accession>
<dbReference type="AlphaFoldDB" id="A0AAJ0C235"/>
<feature type="compositionally biased region" description="Low complexity" evidence="1">
    <location>
        <begin position="20"/>
        <end position="34"/>
    </location>
</feature>
<dbReference type="GeneID" id="85314662"/>
<dbReference type="EMBL" id="MU839008">
    <property type="protein sequence ID" value="KAK1767314.1"/>
    <property type="molecule type" value="Genomic_DNA"/>
</dbReference>
<evidence type="ECO:0000256" key="1">
    <source>
        <dbReference type="SAM" id="MobiDB-lite"/>
    </source>
</evidence>
<organism evidence="2 3">
    <name type="scientific">Phialemonium atrogriseum</name>
    <dbReference type="NCBI Taxonomy" id="1093897"/>
    <lineage>
        <taxon>Eukaryota</taxon>
        <taxon>Fungi</taxon>
        <taxon>Dikarya</taxon>
        <taxon>Ascomycota</taxon>
        <taxon>Pezizomycotina</taxon>
        <taxon>Sordariomycetes</taxon>
        <taxon>Sordariomycetidae</taxon>
        <taxon>Cephalothecales</taxon>
        <taxon>Cephalothecaceae</taxon>
        <taxon>Phialemonium</taxon>
    </lineage>
</organism>
<comment type="caution">
    <text evidence="2">The sequence shown here is derived from an EMBL/GenBank/DDBJ whole genome shotgun (WGS) entry which is preliminary data.</text>
</comment>
<gene>
    <name evidence="2" type="ORF">QBC33DRAFT_586438</name>
</gene>
<dbReference type="Proteomes" id="UP001244011">
    <property type="component" value="Unassembled WGS sequence"/>
</dbReference>
<proteinExistence type="predicted"/>
<feature type="region of interest" description="Disordered" evidence="1">
    <location>
        <begin position="1"/>
        <end position="111"/>
    </location>
</feature>
<evidence type="ECO:0000313" key="2">
    <source>
        <dbReference type="EMBL" id="KAK1767314.1"/>
    </source>
</evidence>
<protein>
    <submittedName>
        <fullName evidence="2">Vps51/Vps67-domain-containing protein</fullName>
    </submittedName>
</protein>
<keyword evidence="3" id="KW-1185">Reference proteome</keyword>
<reference evidence="2" key="1">
    <citation type="submission" date="2023-06" db="EMBL/GenBank/DDBJ databases">
        <title>Genome-scale phylogeny and comparative genomics of the fungal order Sordariales.</title>
        <authorList>
            <consortium name="Lawrence Berkeley National Laboratory"/>
            <person name="Hensen N."/>
            <person name="Bonometti L."/>
            <person name="Westerberg I."/>
            <person name="Brannstrom I.O."/>
            <person name="Guillou S."/>
            <person name="Cros-Aarteil S."/>
            <person name="Calhoun S."/>
            <person name="Haridas S."/>
            <person name="Kuo A."/>
            <person name="Mondo S."/>
            <person name="Pangilinan J."/>
            <person name="Riley R."/>
            <person name="Labutti K."/>
            <person name="Andreopoulos B."/>
            <person name="Lipzen A."/>
            <person name="Chen C."/>
            <person name="Yanf M."/>
            <person name="Daum C."/>
            <person name="Ng V."/>
            <person name="Clum A."/>
            <person name="Steindorff A."/>
            <person name="Ohm R."/>
            <person name="Martin F."/>
            <person name="Silar P."/>
            <person name="Natvig D."/>
            <person name="Lalanne C."/>
            <person name="Gautier V."/>
            <person name="Ament-Velasquez S.L."/>
            <person name="Kruys A."/>
            <person name="Hutchinson M.I."/>
            <person name="Powell A.J."/>
            <person name="Barry K."/>
            <person name="Miller A.N."/>
            <person name="Grigoriev I.V."/>
            <person name="Debuchy R."/>
            <person name="Gladieux P."/>
            <person name="Thoren M.H."/>
            <person name="Johannesson H."/>
        </authorList>
    </citation>
    <scope>NUCLEOTIDE SEQUENCE</scope>
    <source>
        <strain evidence="2">8032-3</strain>
    </source>
</reference>
<dbReference type="Pfam" id="PF08700">
    <property type="entry name" value="VPS51_Exo84_N"/>
    <property type="match status" value="1"/>
</dbReference>
<name>A0AAJ0C235_9PEZI</name>
<sequence>MSTIASPRDPSAPFPRRMNSSQTVTTPTSSSRPSLDAPLSAAGSPNAGTPTAGKRNNRAALREYYNIRKTSPAPTPPTLEVTDYPPDPNNNGGGGDGSPPSPLPSELDRPGLDAPAFAARALGTGGLAEVLALQARVLGEMRALGAERKALVYDNYSRLISATETIRRMRAGMDPLDPVAATLDPAVARVCELASGARGLVRGGQGQGEGADGEEEEERWRRRRRTRELAVEVLGVPERLRGLVAEGRVEEARREWEMPRRLLETWKEKGFGGEDVDVCIREGDAALRGDEAFRDDEGDSTE</sequence>